<dbReference type="KEGG" id="mvd:AWU67_01935"/>
<dbReference type="RefSeq" id="WP_067226046.1">
    <property type="nucleotide sequence ID" value="NZ_CP014145.1"/>
</dbReference>
<evidence type="ECO:0000313" key="2">
    <source>
        <dbReference type="Proteomes" id="UP000058305"/>
    </source>
</evidence>
<protein>
    <submittedName>
        <fullName evidence="1">Uncharacterized protein</fullName>
    </submittedName>
</protein>
<sequence>MAGLLREVDEAEQVLVPTALAPGGDMIQAIVTGPPATVMGSLCQAGVIVQSTAAASSIETSRVGVCGAAAPASLRRV</sequence>
<organism evidence="1 2">
    <name type="scientific">Microterricola viridarii</name>
    <dbReference type="NCBI Taxonomy" id="412690"/>
    <lineage>
        <taxon>Bacteria</taxon>
        <taxon>Bacillati</taxon>
        <taxon>Actinomycetota</taxon>
        <taxon>Actinomycetes</taxon>
        <taxon>Micrococcales</taxon>
        <taxon>Microbacteriaceae</taxon>
        <taxon>Microterricola</taxon>
    </lineage>
</organism>
<dbReference type="EMBL" id="CP014145">
    <property type="protein sequence ID" value="AMB57828.1"/>
    <property type="molecule type" value="Genomic_DNA"/>
</dbReference>
<proteinExistence type="predicted"/>
<evidence type="ECO:0000313" key="1">
    <source>
        <dbReference type="EMBL" id="AMB57828.1"/>
    </source>
</evidence>
<reference evidence="2" key="2">
    <citation type="submission" date="2016-01" db="EMBL/GenBank/DDBJ databases">
        <title>First complete genome sequence of a species in the genus Microterricola, an extremophilic cold active enzyme producing strain ERGS5:02 isolated from Sikkim Himalaya.</title>
        <authorList>
            <person name="Kumar R."/>
            <person name="Singh D."/>
            <person name="Swarnkar M.K."/>
        </authorList>
    </citation>
    <scope>NUCLEOTIDE SEQUENCE [LARGE SCALE GENOMIC DNA]</scope>
    <source>
        <strain evidence="2">ERGS5:02</strain>
    </source>
</reference>
<reference evidence="1 2" key="1">
    <citation type="journal article" date="2016" name="J. Biotechnol.">
        <title>First complete genome sequence of a species in the genus Microterricola, an extremophilic cold active enzyme producing bacterial strain ERGS5:02 isolated from Sikkim Himalaya.</title>
        <authorList>
            <person name="Himanshu"/>
            <person name="Swarnkar M.K."/>
            <person name="Singh D."/>
            <person name="Kumar R."/>
        </authorList>
    </citation>
    <scope>NUCLEOTIDE SEQUENCE [LARGE SCALE GENOMIC DNA]</scope>
    <source>
        <strain evidence="1 2">ERGS5:02</strain>
    </source>
</reference>
<name>A0A109QWE7_9MICO</name>
<accession>A0A109QWE7</accession>
<dbReference type="AlphaFoldDB" id="A0A109QWE7"/>
<gene>
    <name evidence="1" type="ORF">AWU67_01935</name>
</gene>
<keyword evidence="2" id="KW-1185">Reference proteome</keyword>
<dbReference type="Proteomes" id="UP000058305">
    <property type="component" value="Chromosome"/>
</dbReference>